<keyword evidence="6" id="KW-0347">Helicase</keyword>
<dbReference type="SUPFAM" id="SSF52540">
    <property type="entry name" value="P-loop containing nucleoside triphosphate hydrolases"/>
    <property type="match status" value="1"/>
</dbReference>
<evidence type="ECO:0000313" key="11">
    <source>
        <dbReference type="EMBL" id="MEE2052263.1"/>
    </source>
</evidence>
<evidence type="ECO:0000256" key="7">
    <source>
        <dbReference type="ARBA" id="ARBA00022840"/>
    </source>
</evidence>
<protein>
    <submittedName>
        <fullName evidence="11">Type I-U CRISPR-associated helicase/endonuclease Cas3</fullName>
    </submittedName>
</protein>
<reference evidence="11 12" key="1">
    <citation type="submission" date="2023-07" db="EMBL/GenBank/DDBJ databases">
        <authorList>
            <person name="Girao M."/>
            <person name="Carvalho M.F."/>
        </authorList>
    </citation>
    <scope>NUCLEOTIDE SEQUENCE [LARGE SCALE GENOMIC DNA]</scope>
    <source>
        <strain evidence="11 12">66/93</strain>
    </source>
</reference>
<organism evidence="11 12">
    <name type="scientific">Nocardiopsis tropica</name>
    <dbReference type="NCBI Taxonomy" id="109330"/>
    <lineage>
        <taxon>Bacteria</taxon>
        <taxon>Bacillati</taxon>
        <taxon>Actinomycetota</taxon>
        <taxon>Actinomycetes</taxon>
        <taxon>Streptosporangiales</taxon>
        <taxon>Nocardiopsidaceae</taxon>
        <taxon>Nocardiopsis</taxon>
    </lineage>
</organism>
<dbReference type="PROSITE" id="PS51643">
    <property type="entry name" value="HD_CAS3"/>
    <property type="match status" value="1"/>
</dbReference>
<evidence type="ECO:0000256" key="5">
    <source>
        <dbReference type="ARBA" id="ARBA00022801"/>
    </source>
</evidence>
<evidence type="ECO:0000256" key="9">
    <source>
        <dbReference type="SAM" id="MobiDB-lite"/>
    </source>
</evidence>
<dbReference type="InterPro" id="IPR006483">
    <property type="entry name" value="CRISPR-assoc_Cas3_HD"/>
</dbReference>
<evidence type="ECO:0000313" key="12">
    <source>
        <dbReference type="Proteomes" id="UP001348641"/>
    </source>
</evidence>
<dbReference type="InterPro" id="IPR006935">
    <property type="entry name" value="Helicase/UvrB_N"/>
</dbReference>
<name>A0ABU7KSJ9_9ACTN</name>
<gene>
    <name evidence="11" type="primary">cas3u</name>
    <name evidence="11" type="ORF">Q8A49_17320</name>
</gene>
<keyword evidence="7" id="KW-0067">ATP-binding</keyword>
<keyword evidence="5" id="KW-0378">Hydrolase</keyword>
<evidence type="ECO:0000256" key="8">
    <source>
        <dbReference type="ARBA" id="ARBA00023118"/>
    </source>
</evidence>
<feature type="domain" description="HD Cas3-type" evidence="10">
    <location>
        <begin position="822"/>
        <end position="1022"/>
    </location>
</feature>
<dbReference type="EMBL" id="JAUUCC010000043">
    <property type="protein sequence ID" value="MEE2052263.1"/>
    <property type="molecule type" value="Genomic_DNA"/>
</dbReference>
<evidence type="ECO:0000256" key="6">
    <source>
        <dbReference type="ARBA" id="ARBA00022806"/>
    </source>
</evidence>
<dbReference type="NCBIfam" id="TIGR02621">
    <property type="entry name" value="cas3_GSU0051"/>
    <property type="match status" value="1"/>
</dbReference>
<dbReference type="InterPro" id="IPR054712">
    <property type="entry name" value="Cas3-like_dom"/>
</dbReference>
<evidence type="ECO:0000256" key="1">
    <source>
        <dbReference type="ARBA" id="ARBA00006847"/>
    </source>
</evidence>
<sequence>MPSAELPTFTAFFTAVHGYGPFPWQAALADRLLAGQDWPEAVDVPTGLGKTSLLDIALYAAAAGAADRRRRVFFIVDRRLVVDEAYEHASTIVALLNGHTPAGADRTAEDLAVLGAVADRLRQSEDQGPVVEVTRMRGGTTWSWQWIQRPDRHALVVGTVDQIGSRLFLRGYGVSDRLRPIDAALVGTDSLILVDEAHLAQAMLTSIDAATANQPADRLSRPRVVQMSATVTDGAARRTHSIDDADRAHPVASRRLTSPRWMHLVEPEKVTKNNAAQVITGQLASWARALAAAQPMAGPVVLVVCNTVARAREVFTALAEKHVAPEQRVLLIGRSRPVDRQRLMDTFYDRIQVSRERGRESQPLYVVATQTVEVGANIDADVLVSESASMAALIQRLGRLARTPETREAPASAGGGWGWRAPAVIVHDPSVQDDDPVYGSARQGTWGFLSRLCPPLAATPKRTCAVEELGTGIEVSPTALKDLLAQVTGEERAAMREQAKAPPVMHSGVLRSWEHTSPTPVTDPPVAPFLHGLDTRDPDVTVLWREDIDPATCLDPDTGQVASAALERLRLVPPSSDEQLQVSVAALRRWRNRDHAAAGQIADLETSPVRDVEEVAEQEFVLRYRGHRDLERITLRQVRPGDALILPSAFGGCDRYGWAPQHHTGPVVDVADLASRRGFPVVRLDQRLIHTVGLVETDDASEPAQALRQALHELLAVQDMFEETGRPPEPGDYRAPLGRLRSLVHAQDLRHPLATNLTLLAQAAENGTLLVKILPSRGTESHSPTSPGSEAEQESLRGRVVLAVRRVLRGGDTDEASASTTAETEPVWLDAHQDQVARQAAAFARNIGLPPTEVHAVYLAGLHHDEGKRDPRFQTILRGGLALPAAQAQAGQVLAKSLKAPTDAAAREQALRNSGYPPGTRHEGLSARIAELHLDRHGLDGQVRDLVLHLVASHHGHSRPLLPPVPDPAPVQVPIPGTNTTVDTADLLDWRSPARFTRLNDTHGRWKLALLEAVVRMADMWCSAGREVTTTTHTPPSPHQHPAPATAVETHTVALPALDGRDPLGFLTSLGVLRLLHEHLGPGHVRLSFDPFLATAQITSPLGDVEQISAALHRIVQDIPAQGALPRVRAAWPPQIGVGKDPLRVPRHHLHELRARARQLGGEHAPAWLHTIVTDLATDNDGRVVLTPFMAPAGGQKAATFFSKPLELVLKDPEVLHQALTGWQRLEGCTGENLDHRAIRTAVDTTTGVSTPSGVPGATWLATQALPLLPLSGDGRYLRAGLWCRYNRQRIMLWPVWKHPLDLDSVRALLTHPNLAPPPADRPTPRLDRKGLVPLGVLTVAAAHRRPIPGGKSAGVLTPMPVDLF</sequence>
<dbReference type="Pfam" id="PF22590">
    <property type="entry name" value="Cas3-like_C_2"/>
    <property type="match status" value="1"/>
</dbReference>
<evidence type="ECO:0000256" key="4">
    <source>
        <dbReference type="ARBA" id="ARBA00022741"/>
    </source>
</evidence>
<evidence type="ECO:0000256" key="3">
    <source>
        <dbReference type="ARBA" id="ARBA00022723"/>
    </source>
</evidence>
<keyword evidence="3" id="KW-0479">Metal-binding</keyword>
<comment type="similarity">
    <text evidence="1">In the N-terminal section; belongs to the CRISPR-associated nuclease Cas3-HD family.</text>
</comment>
<dbReference type="Pfam" id="PF18019">
    <property type="entry name" value="Cas3_HD"/>
    <property type="match status" value="1"/>
</dbReference>
<accession>A0ABU7KSJ9</accession>
<dbReference type="Pfam" id="PF04851">
    <property type="entry name" value="ResIII"/>
    <property type="match status" value="1"/>
</dbReference>
<comment type="similarity">
    <text evidence="2">In the central section; belongs to the CRISPR-associated helicase Cas3 family.</text>
</comment>
<dbReference type="Proteomes" id="UP001348641">
    <property type="component" value="Unassembled WGS sequence"/>
</dbReference>
<evidence type="ECO:0000256" key="2">
    <source>
        <dbReference type="ARBA" id="ARBA00009046"/>
    </source>
</evidence>
<proteinExistence type="inferred from homology"/>
<feature type="region of interest" description="Disordered" evidence="9">
    <location>
        <begin position="776"/>
        <end position="796"/>
    </location>
</feature>
<dbReference type="SUPFAM" id="SSF109604">
    <property type="entry name" value="HD-domain/PDEase-like"/>
    <property type="match status" value="1"/>
</dbReference>
<dbReference type="Gene3D" id="1.10.3210.30">
    <property type="match status" value="1"/>
</dbReference>
<dbReference type="InterPro" id="IPR038257">
    <property type="entry name" value="CRISPR-assoc_Cas3_HD_sf"/>
</dbReference>
<comment type="caution">
    <text evidence="11">The sequence shown here is derived from an EMBL/GenBank/DDBJ whole genome shotgun (WGS) entry which is preliminary data.</text>
</comment>
<dbReference type="InterPro" id="IPR013444">
    <property type="entry name" value="Helicase_Cas3_CRISPR-ass_Anaes"/>
</dbReference>
<keyword evidence="8" id="KW-0051">Antiviral defense</keyword>
<dbReference type="RefSeq" id="WP_330159304.1">
    <property type="nucleotide sequence ID" value="NZ_BAAAJA010000012.1"/>
</dbReference>
<keyword evidence="4" id="KW-0547">Nucleotide-binding</keyword>
<dbReference type="InterPro" id="IPR027417">
    <property type="entry name" value="P-loop_NTPase"/>
</dbReference>
<dbReference type="Gene3D" id="3.40.50.300">
    <property type="entry name" value="P-loop containing nucleotide triphosphate hydrolases"/>
    <property type="match status" value="2"/>
</dbReference>
<evidence type="ECO:0000259" key="10">
    <source>
        <dbReference type="PROSITE" id="PS51643"/>
    </source>
</evidence>